<gene>
    <name evidence="7" type="ORF">Harvfovirus33_12</name>
</gene>
<dbReference type="InterPro" id="IPR050699">
    <property type="entry name" value="RNA-DNA_Helicase"/>
</dbReference>
<dbReference type="SMART" id="SM00487">
    <property type="entry name" value="DEXDc"/>
    <property type="match status" value="1"/>
</dbReference>
<dbReference type="Pfam" id="PF00271">
    <property type="entry name" value="Helicase_C"/>
    <property type="match status" value="1"/>
</dbReference>
<dbReference type="Pfam" id="PF08148">
    <property type="entry name" value="DSHCT"/>
    <property type="match status" value="1"/>
</dbReference>
<dbReference type="InterPro" id="IPR027417">
    <property type="entry name" value="P-loop_NTPase"/>
</dbReference>
<keyword evidence="4" id="KW-0067">ATP-binding</keyword>
<sequence length="795" mass="90456">MKSNYVNVVGGVAPVLEKEIMTFPHKCDDFQKHAFFSIACGENLLATAHTGSGKTVIAEYAIVHTILNTGKNVVYTSPIKSLSNEKYNDFKKKFAQYPEIRLGILTGDNKINPDGNCLIMTAEILRNALYRLKVDPEKGESRYELKKSVIDKLGCVIIDEVHFITDPDRGKVWEETLVLLDRDVNLIMLSATIDKPEVFAQWIGEIKNKKINLISTSHRVVPLRHYIYAGEKRYLIFDDAYDHASYIDAYKAHNNHLTFKKRNGRNNYNVNDLVKYLKKEKLLQAIFFSFYKKNCEEYAGGVCEALVQSEEIAQIKEIFSKYLNKYEKQYERLEQFQIVKGLVLKGIAFHHSGLLPVLKEIVEILFHMGLVKVLFATETFAVGVNMPTRTVVFMELEKFTSERGGGRRSLTASEYKQMSGRAGRRGIDVRGEVIIFPMFEFPEDKLLRELLLGKAAKIISKFKIDYQFFLRVIQSDAISIDDFLNNSLQGREIRKMISEGERELEVLGKEEVSVLGFDEKIIELYRLCEGGENGLGGQVKFVMGGKQMKYLKKLKGEVLGNEEGRKGYEEYCMRMKMSKKIGELEDSVKMWSKYSERVLQGVVRLLKEGGFIGEGGEILKRGVIAAQINECNSCLLTEMICGGYFVGLEAAEIVGMLAIFVDDGKIEDRISLSEVVATKKMKEYLEDFSGVVEEYQYLEQSIGIEQCDDKYWAISYDFIDSAYLWACGADLGKIFAREDMYIGNFIRNMIKINNIAKDLIHLCELDGDISVIPTLSKIESLVMKDFVTVNSLYLS</sequence>
<dbReference type="GO" id="GO:0070478">
    <property type="term" value="P:nuclear-transcribed mRNA catabolic process, 3'-5' exonucleolytic nonsense-mediated decay"/>
    <property type="evidence" value="ECO:0007669"/>
    <property type="project" value="TreeGrafter"/>
</dbReference>
<name>A0A3G5A4M1_9VIRU</name>
<dbReference type="Gene3D" id="3.40.50.300">
    <property type="entry name" value="P-loop containing nucleotide triphosphate hydrolases"/>
    <property type="match status" value="2"/>
</dbReference>
<evidence type="ECO:0000259" key="6">
    <source>
        <dbReference type="PROSITE" id="PS51194"/>
    </source>
</evidence>
<dbReference type="PANTHER" id="PTHR12131">
    <property type="entry name" value="ATP-DEPENDENT RNA AND DNA HELICASE"/>
    <property type="match status" value="1"/>
</dbReference>
<dbReference type="InterPro" id="IPR014001">
    <property type="entry name" value="Helicase_ATP-bd"/>
</dbReference>
<dbReference type="SMART" id="SM01142">
    <property type="entry name" value="DSHCT"/>
    <property type="match status" value="1"/>
</dbReference>
<dbReference type="InterPro" id="IPR001650">
    <property type="entry name" value="Helicase_C-like"/>
</dbReference>
<evidence type="ECO:0000256" key="3">
    <source>
        <dbReference type="ARBA" id="ARBA00022806"/>
    </source>
</evidence>
<dbReference type="SMART" id="SM00490">
    <property type="entry name" value="HELICc"/>
    <property type="match status" value="1"/>
</dbReference>
<organism evidence="7">
    <name type="scientific">Harvfovirus sp</name>
    <dbReference type="NCBI Taxonomy" id="2487768"/>
    <lineage>
        <taxon>Viruses</taxon>
        <taxon>Varidnaviria</taxon>
        <taxon>Bamfordvirae</taxon>
        <taxon>Nucleocytoviricota</taxon>
        <taxon>Megaviricetes</taxon>
        <taxon>Imitervirales</taxon>
        <taxon>Mimiviridae</taxon>
        <taxon>Klosneuvirinae</taxon>
    </lineage>
</organism>
<evidence type="ECO:0000259" key="5">
    <source>
        <dbReference type="PROSITE" id="PS51192"/>
    </source>
</evidence>
<dbReference type="Gene3D" id="1.10.3380.30">
    <property type="match status" value="1"/>
</dbReference>
<keyword evidence="2" id="KW-0378">Hydrolase</keyword>
<dbReference type="GO" id="GO:0005524">
    <property type="term" value="F:ATP binding"/>
    <property type="evidence" value="ECO:0007669"/>
    <property type="project" value="UniProtKB-KW"/>
</dbReference>
<proteinExistence type="predicted"/>
<dbReference type="InterPro" id="IPR011545">
    <property type="entry name" value="DEAD/DEAH_box_helicase_dom"/>
</dbReference>
<dbReference type="GO" id="GO:0003676">
    <property type="term" value="F:nucleic acid binding"/>
    <property type="evidence" value="ECO:0007669"/>
    <property type="project" value="InterPro"/>
</dbReference>
<feature type="domain" description="Helicase ATP-binding" evidence="5">
    <location>
        <begin position="35"/>
        <end position="211"/>
    </location>
</feature>
<feature type="domain" description="Helicase C-terminal" evidence="6">
    <location>
        <begin position="269"/>
        <end position="470"/>
    </location>
</feature>
<dbReference type="GO" id="GO:0004386">
    <property type="term" value="F:helicase activity"/>
    <property type="evidence" value="ECO:0007669"/>
    <property type="project" value="UniProtKB-KW"/>
</dbReference>
<reference evidence="7" key="1">
    <citation type="submission" date="2018-10" db="EMBL/GenBank/DDBJ databases">
        <title>Hidden diversity of soil giant viruses.</title>
        <authorList>
            <person name="Schulz F."/>
            <person name="Alteio L."/>
            <person name="Goudeau D."/>
            <person name="Ryan E.M."/>
            <person name="Malmstrom R.R."/>
            <person name="Blanchard J."/>
            <person name="Woyke T."/>
        </authorList>
    </citation>
    <scope>NUCLEOTIDE SEQUENCE</scope>
    <source>
        <strain evidence="7">HAV1</strain>
    </source>
</reference>
<dbReference type="CDD" id="cd18795">
    <property type="entry name" value="SF2_C_Ski2"/>
    <property type="match status" value="1"/>
</dbReference>
<dbReference type="PROSITE" id="PS51194">
    <property type="entry name" value="HELICASE_CTER"/>
    <property type="match status" value="1"/>
</dbReference>
<accession>A0A3G5A4M1</accession>
<dbReference type="GO" id="GO:0016787">
    <property type="term" value="F:hydrolase activity"/>
    <property type="evidence" value="ECO:0007669"/>
    <property type="project" value="UniProtKB-KW"/>
</dbReference>
<dbReference type="InterPro" id="IPR012961">
    <property type="entry name" value="Ski2/MTR4_C"/>
</dbReference>
<keyword evidence="3 7" id="KW-0347">Helicase</keyword>
<dbReference type="SUPFAM" id="SSF52540">
    <property type="entry name" value="P-loop containing nucleoside triphosphate hydrolases"/>
    <property type="match status" value="1"/>
</dbReference>
<evidence type="ECO:0000313" key="7">
    <source>
        <dbReference type="EMBL" id="AYV81434.1"/>
    </source>
</evidence>
<protein>
    <submittedName>
        <fullName evidence="7">DEXDc helicase</fullName>
    </submittedName>
</protein>
<evidence type="ECO:0000256" key="1">
    <source>
        <dbReference type="ARBA" id="ARBA00022741"/>
    </source>
</evidence>
<dbReference type="PANTHER" id="PTHR12131:SF1">
    <property type="entry name" value="ATP-DEPENDENT RNA HELICASE SUPV3L1, MITOCHONDRIAL-RELATED"/>
    <property type="match status" value="1"/>
</dbReference>
<evidence type="ECO:0000256" key="4">
    <source>
        <dbReference type="ARBA" id="ARBA00022840"/>
    </source>
</evidence>
<dbReference type="PROSITE" id="PS51192">
    <property type="entry name" value="HELICASE_ATP_BIND_1"/>
    <property type="match status" value="1"/>
</dbReference>
<dbReference type="EMBL" id="MK072275">
    <property type="protein sequence ID" value="AYV81434.1"/>
    <property type="molecule type" value="Genomic_DNA"/>
</dbReference>
<keyword evidence="1" id="KW-0547">Nucleotide-binding</keyword>
<dbReference type="Pfam" id="PF00270">
    <property type="entry name" value="DEAD"/>
    <property type="match status" value="1"/>
</dbReference>
<evidence type="ECO:0000256" key="2">
    <source>
        <dbReference type="ARBA" id="ARBA00022801"/>
    </source>
</evidence>